<dbReference type="InterPro" id="IPR020234">
    <property type="entry name" value="Mite_allergen_group-7"/>
</dbReference>
<organism evidence="1 2">
    <name type="scientific">Apolygus lucorum</name>
    <name type="common">Small green plant bug</name>
    <name type="synonym">Lygocoris lucorum</name>
    <dbReference type="NCBI Taxonomy" id="248454"/>
    <lineage>
        <taxon>Eukaryota</taxon>
        <taxon>Metazoa</taxon>
        <taxon>Ecdysozoa</taxon>
        <taxon>Arthropoda</taxon>
        <taxon>Hexapoda</taxon>
        <taxon>Insecta</taxon>
        <taxon>Pterygota</taxon>
        <taxon>Neoptera</taxon>
        <taxon>Paraneoptera</taxon>
        <taxon>Hemiptera</taxon>
        <taxon>Heteroptera</taxon>
        <taxon>Panheteroptera</taxon>
        <taxon>Cimicomorpha</taxon>
        <taxon>Miridae</taxon>
        <taxon>Mirini</taxon>
        <taxon>Apolygus</taxon>
    </lineage>
</organism>
<dbReference type="OrthoDB" id="6613265at2759"/>
<proteinExistence type="predicted"/>
<reference evidence="1" key="1">
    <citation type="journal article" date="2021" name="Mol. Ecol. Resour.">
        <title>Apolygus lucorum genome provides insights into omnivorousness and mesophyll feeding.</title>
        <authorList>
            <person name="Liu Y."/>
            <person name="Liu H."/>
            <person name="Wang H."/>
            <person name="Huang T."/>
            <person name="Liu B."/>
            <person name="Yang B."/>
            <person name="Yin L."/>
            <person name="Li B."/>
            <person name="Zhang Y."/>
            <person name="Zhang S."/>
            <person name="Jiang F."/>
            <person name="Zhang X."/>
            <person name="Ren Y."/>
            <person name="Wang B."/>
            <person name="Wang S."/>
            <person name="Lu Y."/>
            <person name="Wu K."/>
            <person name="Fan W."/>
            <person name="Wang G."/>
        </authorList>
    </citation>
    <scope>NUCLEOTIDE SEQUENCE</scope>
    <source>
        <strain evidence="1">12Hb</strain>
    </source>
</reference>
<sequence>MKFVCFVVLAVSLTTASAGFLRSLSDTHNALRNAALNAASAQLNMAKTIAKAHIDVAKNITAMNLDFAKTVANAQVTMAKATVSTASEIAQRSINTAKNVTANIIQEVSTRAINTGVGILIAQMRTLIKSTGKNNITIPDLNTKTGPVTVNATRGFFTDISSISQAGKANVTVNGTSLVIDLPLKLDQIETGYKKFLVSMWKMQGSGGLNVHIANDTFVVHLRLTPGFNCALNVEKVDVAVFGGITLDFTDMGKKSEYLIDKCSNMIVKFMKENIKKQVQTAIDTNIKKVLKENGSICSKFLG</sequence>
<dbReference type="InterPro" id="IPR038602">
    <property type="entry name" value="Mite_allergen_7_sf"/>
</dbReference>
<dbReference type="Gene3D" id="3.15.10.50">
    <property type="match status" value="1"/>
</dbReference>
<dbReference type="Proteomes" id="UP000466442">
    <property type="component" value="Linkage Group LG12"/>
</dbReference>
<gene>
    <name evidence="1" type="ORF">GE061_003953</name>
</gene>
<accession>A0A6A4IWP4</accession>
<evidence type="ECO:0000313" key="1">
    <source>
        <dbReference type="EMBL" id="KAF6201562.1"/>
    </source>
</evidence>
<name>A0A6A4IWP4_APOLU</name>
<dbReference type="EMBL" id="WIXP02000012">
    <property type="protein sequence ID" value="KAF6201562.1"/>
    <property type="molecule type" value="Genomic_DNA"/>
</dbReference>
<evidence type="ECO:0000313" key="2">
    <source>
        <dbReference type="Proteomes" id="UP000466442"/>
    </source>
</evidence>
<protein>
    <submittedName>
        <fullName evidence="1">Uncharacterized protein</fullName>
    </submittedName>
</protein>
<dbReference type="Pfam" id="PF16984">
    <property type="entry name" value="Grp7_allergen"/>
    <property type="match status" value="1"/>
</dbReference>
<comment type="caution">
    <text evidence="1">The sequence shown here is derived from an EMBL/GenBank/DDBJ whole genome shotgun (WGS) entry which is preliminary data.</text>
</comment>
<dbReference type="AlphaFoldDB" id="A0A6A4IWP4"/>
<keyword evidence="2" id="KW-1185">Reference proteome</keyword>